<organism evidence="1 2">
    <name type="scientific">Acidithiobacillus marinus</name>
    <dbReference type="NCBI Taxonomy" id="187490"/>
    <lineage>
        <taxon>Bacteria</taxon>
        <taxon>Pseudomonadati</taxon>
        <taxon>Pseudomonadota</taxon>
        <taxon>Acidithiobacillia</taxon>
        <taxon>Acidithiobacillales</taxon>
        <taxon>Acidithiobacillaceae</taxon>
        <taxon>Acidithiobacillus</taxon>
    </lineage>
</organism>
<reference evidence="1 2" key="1">
    <citation type="submission" date="2017-03" db="EMBL/GenBank/DDBJ databases">
        <title>Draft genime sequence of the acidophilic sulfur-oxidizing bacterium Acidithiobacillus sp. SH, isolated from seawater.</title>
        <authorList>
            <person name="Sharmin S."/>
            <person name="Tokuhisa M."/>
            <person name="Kanao T."/>
            <person name="Kamimura K."/>
        </authorList>
    </citation>
    <scope>NUCLEOTIDE SEQUENCE [LARGE SCALE GENOMIC DNA]</scope>
    <source>
        <strain evidence="1 2">SH</strain>
    </source>
</reference>
<dbReference type="Gene3D" id="1.10.10.690">
    <property type="entry name" value="YidB-like"/>
    <property type="match status" value="1"/>
</dbReference>
<dbReference type="InterPro" id="IPR045372">
    <property type="entry name" value="YidB"/>
</dbReference>
<evidence type="ECO:0008006" key="3">
    <source>
        <dbReference type="Google" id="ProtNLM"/>
    </source>
</evidence>
<dbReference type="SUPFAM" id="SSF140804">
    <property type="entry name" value="YidB-like"/>
    <property type="match status" value="1"/>
</dbReference>
<dbReference type="AlphaFoldDB" id="A0A2I1DP48"/>
<evidence type="ECO:0000313" key="2">
    <source>
        <dbReference type="Proteomes" id="UP000234329"/>
    </source>
</evidence>
<dbReference type="Proteomes" id="UP000234329">
    <property type="component" value="Unassembled WGS sequence"/>
</dbReference>
<dbReference type="RefSeq" id="WP_101536965.1">
    <property type="nucleotide sequence ID" value="NZ_MXAV01000008.1"/>
</dbReference>
<name>A0A2I1DP48_9PROT</name>
<sequence length="134" mass="13725">MSLLDSAMSALGGGSDSTQSSLLGEAIHFVQNQPGGLSGLVQQLQSQGLGDVVQSWISNGANQPITADQIQQVLGSDTVQQIAGKIGIDPNTVASGLSQVLPELVNQLTPNGEVPADSNLLSDGLNMLKGKLFS</sequence>
<dbReference type="OrthoDB" id="9795283at2"/>
<dbReference type="InParanoid" id="A0A2I1DP48"/>
<keyword evidence="2" id="KW-1185">Reference proteome</keyword>
<dbReference type="Pfam" id="PF20159">
    <property type="entry name" value="YidB"/>
    <property type="match status" value="1"/>
</dbReference>
<evidence type="ECO:0000313" key="1">
    <source>
        <dbReference type="EMBL" id="PKY11658.1"/>
    </source>
</evidence>
<comment type="caution">
    <text evidence="1">The sequence shown here is derived from an EMBL/GenBank/DDBJ whole genome shotgun (WGS) entry which is preliminary data.</text>
</comment>
<dbReference type="EMBL" id="MXAV01000008">
    <property type="protein sequence ID" value="PKY11658.1"/>
    <property type="molecule type" value="Genomic_DNA"/>
</dbReference>
<dbReference type="InterPro" id="IPR027405">
    <property type="entry name" value="YidB-like"/>
</dbReference>
<gene>
    <name evidence="1" type="ORF">B1757_03285</name>
</gene>
<accession>A0A2I1DP48</accession>
<protein>
    <recommendedName>
        <fullName evidence="3">Ribosomal protein P2</fullName>
    </recommendedName>
</protein>
<dbReference type="FunCoup" id="A0A2I1DP48">
    <property type="interactions" value="27"/>
</dbReference>
<proteinExistence type="predicted"/>